<dbReference type="InterPro" id="IPR014717">
    <property type="entry name" value="Transl_elong_EF1B/ribsomal_bS6"/>
</dbReference>
<evidence type="ECO:0000256" key="3">
    <source>
        <dbReference type="ARBA" id="ARBA00035520"/>
    </source>
</evidence>
<dbReference type="InterPro" id="IPR035980">
    <property type="entry name" value="Ribosomal_bS6_sf"/>
</dbReference>
<evidence type="ECO:0000313" key="5">
    <source>
        <dbReference type="EMBL" id="PIR85014.1"/>
    </source>
</evidence>
<dbReference type="GO" id="GO:0005840">
    <property type="term" value="C:ribosome"/>
    <property type="evidence" value="ECO:0007669"/>
    <property type="project" value="InterPro"/>
</dbReference>
<organism evidence="5 6">
    <name type="scientific">Candidatus Kaiserbacteria bacterium CG10_big_fil_rev_8_21_14_0_10_45_20</name>
    <dbReference type="NCBI Taxonomy" id="1974607"/>
    <lineage>
        <taxon>Bacteria</taxon>
        <taxon>Candidatus Kaiseribacteriota</taxon>
    </lineage>
</organism>
<dbReference type="Gene3D" id="3.30.70.60">
    <property type="match status" value="1"/>
</dbReference>
<dbReference type="EMBL" id="PFBH01000017">
    <property type="protein sequence ID" value="PIR85014.1"/>
    <property type="molecule type" value="Genomic_DNA"/>
</dbReference>
<reference evidence="6" key="1">
    <citation type="submission" date="2017-09" db="EMBL/GenBank/DDBJ databases">
        <title>Depth-based differentiation of microbial function through sediment-hosted aquifers and enrichment of novel symbionts in the deep terrestrial subsurface.</title>
        <authorList>
            <person name="Probst A.J."/>
            <person name="Ladd B."/>
            <person name="Jarett J.K."/>
            <person name="Geller-Mcgrath D.E."/>
            <person name="Sieber C.M.K."/>
            <person name="Emerson J.B."/>
            <person name="Anantharaman K."/>
            <person name="Thomas B.C."/>
            <person name="Malmstrom R."/>
            <person name="Stieglmeier M."/>
            <person name="Klingl A."/>
            <person name="Woyke T."/>
            <person name="Ryan C.M."/>
            <person name="Banfield J.F."/>
        </authorList>
    </citation>
    <scope>NUCLEOTIDE SEQUENCE [LARGE SCALE GENOMIC DNA]</scope>
</reference>
<gene>
    <name evidence="5" type="ORF">COU15_02910</name>
</gene>
<evidence type="ECO:0000256" key="4">
    <source>
        <dbReference type="SAM" id="MobiDB-lite"/>
    </source>
</evidence>
<dbReference type="InterPro" id="IPR000529">
    <property type="entry name" value="Ribosomal_bS6"/>
</dbReference>
<protein>
    <recommendedName>
        <fullName evidence="2">Small ribosomal subunit protein bS6</fullName>
    </recommendedName>
    <alternativeName>
        <fullName evidence="3">30S ribosomal protein S6</fullName>
    </alternativeName>
</protein>
<dbReference type="GO" id="GO:0003735">
    <property type="term" value="F:structural constituent of ribosome"/>
    <property type="evidence" value="ECO:0007669"/>
    <property type="project" value="InterPro"/>
</dbReference>
<evidence type="ECO:0000256" key="2">
    <source>
        <dbReference type="ARBA" id="ARBA00035294"/>
    </source>
</evidence>
<comment type="similarity">
    <text evidence="1">Belongs to the bacterial ribosomal protein bS6 family.</text>
</comment>
<feature type="compositionally biased region" description="Acidic residues" evidence="4">
    <location>
        <begin position="143"/>
        <end position="173"/>
    </location>
</feature>
<dbReference type="GO" id="GO:0019843">
    <property type="term" value="F:rRNA binding"/>
    <property type="evidence" value="ECO:0007669"/>
    <property type="project" value="InterPro"/>
</dbReference>
<dbReference type="SUPFAM" id="SSF54995">
    <property type="entry name" value="Ribosomal protein S6"/>
    <property type="match status" value="1"/>
</dbReference>
<proteinExistence type="inferred from homology"/>
<feature type="region of interest" description="Disordered" evidence="4">
    <location>
        <begin position="1"/>
        <end position="21"/>
    </location>
</feature>
<comment type="caution">
    <text evidence="5">The sequence shown here is derived from an EMBL/GenBank/DDBJ whole genome shotgun (WGS) entry which is preliminary data.</text>
</comment>
<dbReference type="Pfam" id="PF01250">
    <property type="entry name" value="Ribosomal_S6"/>
    <property type="match status" value="1"/>
</dbReference>
<dbReference type="Proteomes" id="UP000229315">
    <property type="component" value="Unassembled WGS sequence"/>
</dbReference>
<feature type="compositionally biased region" description="Basic and acidic residues" evidence="4">
    <location>
        <begin position="1"/>
        <end position="11"/>
    </location>
</feature>
<dbReference type="GO" id="GO:0006412">
    <property type="term" value="P:translation"/>
    <property type="evidence" value="ECO:0007669"/>
    <property type="project" value="InterPro"/>
</dbReference>
<sequence>MTDSNEIHEVDTSGIDAGGEKDATPSVYEIGFHLLPTLEEASVANEVATITEMLNKLNIEMVGERFPVKIPLAYTMDKKIDGTIRHFDEAYFGWIAGVLTATAIEEVKGALDAHPQVLRYLITKTSKDAVLATLNDPSLDIGAVEEEETEEVSEKELDEALDAIEEDGPKDDK</sequence>
<evidence type="ECO:0000256" key="1">
    <source>
        <dbReference type="ARBA" id="ARBA00009512"/>
    </source>
</evidence>
<name>A0A2H0UF16_9BACT</name>
<accession>A0A2H0UF16</accession>
<evidence type="ECO:0000313" key="6">
    <source>
        <dbReference type="Proteomes" id="UP000229315"/>
    </source>
</evidence>
<dbReference type="AlphaFoldDB" id="A0A2H0UF16"/>
<feature type="region of interest" description="Disordered" evidence="4">
    <location>
        <begin position="141"/>
        <end position="173"/>
    </location>
</feature>